<proteinExistence type="predicted"/>
<accession>A0A1F7X7N1</accession>
<evidence type="ECO:0000313" key="1">
    <source>
        <dbReference type="EMBL" id="OGM10739.1"/>
    </source>
</evidence>
<dbReference type="EMBL" id="MGFS01000030">
    <property type="protein sequence ID" value="OGM10739.1"/>
    <property type="molecule type" value="Genomic_DNA"/>
</dbReference>
<dbReference type="Proteomes" id="UP000177053">
    <property type="component" value="Unassembled WGS sequence"/>
</dbReference>
<dbReference type="AlphaFoldDB" id="A0A1F7X7N1"/>
<protein>
    <submittedName>
        <fullName evidence="1">Uncharacterized protein</fullName>
    </submittedName>
</protein>
<gene>
    <name evidence="1" type="ORF">A2Z22_00785</name>
</gene>
<sequence length="65" mass="7224">MAALVEKSRGRIHTFLEGLMYLLLEPQPSIYLAFGCGALRFLSCSLNFLNRSVSFVSTFAHTLLA</sequence>
<evidence type="ECO:0000313" key="2">
    <source>
        <dbReference type="Proteomes" id="UP000177053"/>
    </source>
</evidence>
<name>A0A1F7X7N1_9BACT</name>
<comment type="caution">
    <text evidence="1">The sequence shown here is derived from an EMBL/GenBank/DDBJ whole genome shotgun (WGS) entry which is preliminary data.</text>
</comment>
<organism evidence="1 2">
    <name type="scientific">Candidatus Woesebacteria bacterium RBG_16_34_12</name>
    <dbReference type="NCBI Taxonomy" id="1802480"/>
    <lineage>
        <taxon>Bacteria</taxon>
        <taxon>Candidatus Woeseibacteriota</taxon>
    </lineage>
</organism>
<reference evidence="1 2" key="1">
    <citation type="journal article" date="2016" name="Nat. Commun.">
        <title>Thousands of microbial genomes shed light on interconnected biogeochemical processes in an aquifer system.</title>
        <authorList>
            <person name="Anantharaman K."/>
            <person name="Brown C.T."/>
            <person name="Hug L.A."/>
            <person name="Sharon I."/>
            <person name="Castelle C.J."/>
            <person name="Probst A.J."/>
            <person name="Thomas B.C."/>
            <person name="Singh A."/>
            <person name="Wilkins M.J."/>
            <person name="Karaoz U."/>
            <person name="Brodie E.L."/>
            <person name="Williams K.H."/>
            <person name="Hubbard S.S."/>
            <person name="Banfield J.F."/>
        </authorList>
    </citation>
    <scope>NUCLEOTIDE SEQUENCE [LARGE SCALE GENOMIC DNA]</scope>
</reference>